<evidence type="ECO:0000313" key="9">
    <source>
        <dbReference type="Proteomes" id="UP000775872"/>
    </source>
</evidence>
<feature type="compositionally biased region" description="Low complexity" evidence="6">
    <location>
        <begin position="382"/>
        <end position="414"/>
    </location>
</feature>
<gene>
    <name evidence="8" type="ORF">CSOL1703_00014691</name>
</gene>
<dbReference type="EMBL" id="CABFOC020000040">
    <property type="protein sequence ID" value="CAH0051369.1"/>
    <property type="molecule type" value="Genomic_DNA"/>
</dbReference>
<comment type="function">
    <text evidence="5">Splits internally a 1,3-beta-glucan molecule and transfers the newly generated reducing end (the donor) to the non-reducing end of another 1,3-beta-glucan molecule (the acceptor) forming a 1,3-beta linkage, resulting in the elongation of 1,3-beta-glucan chains in the cell wall.</text>
</comment>
<dbReference type="PANTHER" id="PTHR31468:SF8">
    <property type="entry name" value="1,3-BETA-GLUCANOSYLTRANSFERASE GAS2"/>
    <property type="match status" value="1"/>
</dbReference>
<dbReference type="GO" id="GO:0098552">
    <property type="term" value="C:side of membrane"/>
    <property type="evidence" value="ECO:0007669"/>
    <property type="project" value="UniProtKB-KW"/>
</dbReference>
<evidence type="ECO:0000256" key="3">
    <source>
        <dbReference type="ARBA" id="ARBA00022729"/>
    </source>
</evidence>
<evidence type="ECO:0000256" key="2">
    <source>
        <dbReference type="ARBA" id="ARBA00007528"/>
    </source>
</evidence>
<dbReference type="Proteomes" id="UP000775872">
    <property type="component" value="Unassembled WGS sequence"/>
</dbReference>
<dbReference type="SUPFAM" id="SSF51445">
    <property type="entry name" value="(Trans)glycosidases"/>
    <property type="match status" value="1"/>
</dbReference>
<dbReference type="EC" id="2.4.1.-" evidence="5"/>
<dbReference type="Gene3D" id="3.20.20.80">
    <property type="entry name" value="Glycosidases"/>
    <property type="match status" value="1"/>
</dbReference>
<organism evidence="8 9">
    <name type="scientific">Clonostachys solani</name>
    <dbReference type="NCBI Taxonomy" id="160281"/>
    <lineage>
        <taxon>Eukaryota</taxon>
        <taxon>Fungi</taxon>
        <taxon>Dikarya</taxon>
        <taxon>Ascomycota</taxon>
        <taxon>Pezizomycotina</taxon>
        <taxon>Sordariomycetes</taxon>
        <taxon>Hypocreomycetidae</taxon>
        <taxon>Hypocreales</taxon>
        <taxon>Bionectriaceae</taxon>
        <taxon>Clonostachys</taxon>
    </lineage>
</organism>
<dbReference type="GO" id="GO:0042124">
    <property type="term" value="F:1,3-beta-glucanosyltransferase activity"/>
    <property type="evidence" value="ECO:0007669"/>
    <property type="project" value="TreeGrafter"/>
</dbReference>
<evidence type="ECO:0000256" key="5">
    <source>
        <dbReference type="RuleBase" id="RU361209"/>
    </source>
</evidence>
<dbReference type="Pfam" id="PF03198">
    <property type="entry name" value="Glyco_hydro_72"/>
    <property type="match status" value="1"/>
</dbReference>
<keyword evidence="7" id="KW-0812">Transmembrane</keyword>
<comment type="subcellular location">
    <subcellularLocation>
        <location evidence="1 5">Cell membrane</location>
        <topology evidence="1 5">Lipid-anchor</topology>
        <topology evidence="1 5">GPI-anchor</topology>
    </subcellularLocation>
</comment>
<evidence type="ECO:0000256" key="6">
    <source>
        <dbReference type="SAM" id="MobiDB-lite"/>
    </source>
</evidence>
<keyword evidence="3" id="KW-0732">Signal</keyword>
<keyword evidence="7" id="KW-1133">Transmembrane helix</keyword>
<feature type="region of interest" description="Disordered" evidence="6">
    <location>
        <begin position="382"/>
        <end position="416"/>
    </location>
</feature>
<evidence type="ECO:0000256" key="4">
    <source>
        <dbReference type="ARBA" id="ARBA00023180"/>
    </source>
</evidence>
<keyword evidence="5" id="KW-0336">GPI-anchor</keyword>
<name>A0A9P0EK07_9HYPO</name>
<protein>
    <recommendedName>
        <fullName evidence="5">1,3-beta-glucanosyltransferase</fullName>
        <ecNumber evidence="5">2.4.1.-</ecNumber>
    </recommendedName>
</protein>
<dbReference type="GO" id="GO:0071970">
    <property type="term" value="P:fungal-type cell wall (1-&gt;3)-beta-D-glucan biosynthetic process"/>
    <property type="evidence" value="ECO:0007669"/>
    <property type="project" value="TreeGrafter"/>
</dbReference>
<feature type="transmembrane region" description="Helical" evidence="7">
    <location>
        <begin position="426"/>
        <end position="449"/>
    </location>
</feature>
<proteinExistence type="inferred from homology"/>
<sequence length="579" mass="62856">MEQLATLRAVVFWTVLLFLGLVAPISPISIKGSKLYDENGSQFFVKGVRYVGSSSDPLLDRKKCQVDARLMKSLGVNTIRVFGADSTKKHNDCMDAFAREGIYIWLELAIIPDYWIDRIEPKWTLPMYNNWTSTIDEFSGYDNMLAFTVSTATMDNTTDGSLSAPYVKAATRDIKAFRNARGYRQIPISYNAFDDQPQLSFSGKYLACGDDEDTIEMLGVESYALCENTTMESGLSNIHQSFQHYNIPVIFTTTGCIEDAEGRRDFSDVSAVFNSSFLDIFSGAILYQWSQYGADNWGLVEYSNEAQTGTPSVLSDYSAVSTIFSTFNPIGTAMFSYQPTETAPACPTSNSASAWIVNPSQSLPTIAGLNIKTVTRRTSILSSTIESSTTQTSNTEPASETPSVSSMSSPLSEEAQAGSSLSRGSLIGAIVGSVIGGLVLIAFAAWFFIRKRRAEIPQKSDEGNDSEKTVKTELAGLPVAPRHELPGVRQNGNYHDPASTVSSLPPYDLSRGPHGVGELSPTGISEALSIPVHEMPPCESSPGTRGVEGFAPVVIPEAQSTVHEMPDSNRVSAYIGRAT</sequence>
<reference evidence="8 9" key="2">
    <citation type="submission" date="2021-10" db="EMBL/GenBank/DDBJ databases">
        <authorList>
            <person name="Piombo E."/>
        </authorList>
    </citation>
    <scope>NUCLEOTIDE SEQUENCE [LARGE SCALE GENOMIC DNA]</scope>
</reference>
<dbReference type="InterPro" id="IPR004886">
    <property type="entry name" value="Glucanosyltransferase"/>
</dbReference>
<keyword evidence="5 7" id="KW-0472">Membrane</keyword>
<dbReference type="AlphaFoldDB" id="A0A9P0EK07"/>
<dbReference type="GO" id="GO:0031505">
    <property type="term" value="P:fungal-type cell wall organization"/>
    <property type="evidence" value="ECO:0007669"/>
    <property type="project" value="TreeGrafter"/>
</dbReference>
<dbReference type="PANTHER" id="PTHR31468">
    <property type="entry name" value="1,3-BETA-GLUCANOSYLTRANSFERASE GAS1"/>
    <property type="match status" value="1"/>
</dbReference>
<evidence type="ECO:0000256" key="7">
    <source>
        <dbReference type="SAM" id="Phobius"/>
    </source>
</evidence>
<accession>A0A9P0EK07</accession>
<dbReference type="OrthoDB" id="421038at2759"/>
<dbReference type="InterPro" id="IPR017853">
    <property type="entry name" value="GH"/>
</dbReference>
<comment type="caution">
    <text evidence="8">The sequence shown here is derived from an EMBL/GenBank/DDBJ whole genome shotgun (WGS) entry which is preliminary data.</text>
</comment>
<dbReference type="GO" id="GO:0005886">
    <property type="term" value="C:plasma membrane"/>
    <property type="evidence" value="ECO:0007669"/>
    <property type="project" value="UniProtKB-SubCell"/>
</dbReference>
<keyword evidence="5" id="KW-0449">Lipoprotein</keyword>
<evidence type="ECO:0000256" key="1">
    <source>
        <dbReference type="ARBA" id="ARBA00004609"/>
    </source>
</evidence>
<reference evidence="9" key="1">
    <citation type="submission" date="2019-06" db="EMBL/GenBank/DDBJ databases">
        <authorList>
            <person name="Broberg M."/>
        </authorList>
    </citation>
    <scope>NUCLEOTIDE SEQUENCE [LARGE SCALE GENOMIC DNA]</scope>
</reference>
<keyword evidence="4" id="KW-0325">Glycoprotein</keyword>
<keyword evidence="5" id="KW-0808">Transferase</keyword>
<keyword evidence="9" id="KW-1185">Reference proteome</keyword>
<comment type="similarity">
    <text evidence="2 5">Belongs to the glycosyl hydrolase 72 family.</text>
</comment>
<evidence type="ECO:0000313" key="8">
    <source>
        <dbReference type="EMBL" id="CAH0051369.1"/>
    </source>
</evidence>